<evidence type="ECO:0000313" key="3">
    <source>
        <dbReference type="EMBL" id="CAH2315073.1"/>
    </source>
</evidence>
<keyword evidence="4" id="KW-1185">Reference proteome</keyword>
<feature type="non-terminal residue" evidence="3">
    <location>
        <position position="1"/>
    </location>
</feature>
<sequence>ADKTAMVAELWSVIREEILEVRRDLITLEQRVSELETENLQAIQHSQVTDHATARQGSVILDLSR</sequence>
<feature type="region of interest" description="Disordered" evidence="2">
    <location>
        <begin position="46"/>
        <end position="65"/>
    </location>
</feature>
<protein>
    <submittedName>
        <fullName evidence="3">Uncharacterized protein</fullName>
    </submittedName>
</protein>
<dbReference type="EMBL" id="OW240920">
    <property type="protein sequence ID" value="CAH2315073.1"/>
    <property type="molecule type" value="Genomic_DNA"/>
</dbReference>
<evidence type="ECO:0000256" key="2">
    <source>
        <dbReference type="SAM" id="MobiDB-lite"/>
    </source>
</evidence>
<organism evidence="3 4">
    <name type="scientific">Pelobates cultripes</name>
    <name type="common">Western spadefoot toad</name>
    <dbReference type="NCBI Taxonomy" id="61616"/>
    <lineage>
        <taxon>Eukaryota</taxon>
        <taxon>Metazoa</taxon>
        <taxon>Chordata</taxon>
        <taxon>Craniata</taxon>
        <taxon>Vertebrata</taxon>
        <taxon>Euteleostomi</taxon>
        <taxon>Amphibia</taxon>
        <taxon>Batrachia</taxon>
        <taxon>Anura</taxon>
        <taxon>Pelobatoidea</taxon>
        <taxon>Pelobatidae</taxon>
        <taxon>Pelobates</taxon>
    </lineage>
</organism>
<feature type="coiled-coil region" evidence="1">
    <location>
        <begin position="18"/>
        <end position="45"/>
    </location>
</feature>
<dbReference type="AlphaFoldDB" id="A0AAD1T1T3"/>
<dbReference type="Proteomes" id="UP001295444">
    <property type="component" value="Chromosome 09"/>
</dbReference>
<evidence type="ECO:0000313" key="4">
    <source>
        <dbReference type="Proteomes" id="UP001295444"/>
    </source>
</evidence>
<proteinExistence type="predicted"/>
<accession>A0AAD1T1T3</accession>
<evidence type="ECO:0000256" key="1">
    <source>
        <dbReference type="SAM" id="Coils"/>
    </source>
</evidence>
<reference evidence="3" key="1">
    <citation type="submission" date="2022-03" db="EMBL/GenBank/DDBJ databases">
        <authorList>
            <person name="Alioto T."/>
            <person name="Alioto T."/>
            <person name="Gomez Garrido J."/>
        </authorList>
    </citation>
    <scope>NUCLEOTIDE SEQUENCE</scope>
</reference>
<feature type="non-terminal residue" evidence="3">
    <location>
        <position position="65"/>
    </location>
</feature>
<name>A0AAD1T1T3_PELCU</name>
<gene>
    <name evidence="3" type="ORF">PECUL_23A038813</name>
</gene>
<keyword evidence="1" id="KW-0175">Coiled coil</keyword>